<comment type="caution">
    <text evidence="7">The sequence shown here is derived from an EMBL/GenBank/DDBJ whole genome shotgun (WGS) entry which is preliminary data.</text>
</comment>
<proteinExistence type="inferred from homology"/>
<dbReference type="Proteomes" id="UP000761534">
    <property type="component" value="Unassembled WGS sequence"/>
</dbReference>
<evidence type="ECO:0000256" key="4">
    <source>
        <dbReference type="ARBA" id="ARBA00023002"/>
    </source>
</evidence>
<keyword evidence="2" id="KW-0285">Flavoprotein</keyword>
<keyword evidence="5" id="KW-0503">Monooxygenase</keyword>
<protein>
    <recommendedName>
        <fullName evidence="6">FAD-binding domain-containing protein</fullName>
    </recommendedName>
</protein>
<reference evidence="7" key="1">
    <citation type="journal article" date="2019" name="G3 (Bethesda)">
        <title>Genome Assemblies of Two Rare Opportunistic Yeast Pathogens: Diutina rugosa (syn. Candida rugosa) and Trichomonascus ciferrii (syn. Candida ciferrii).</title>
        <authorList>
            <person name="Mixao V."/>
            <person name="Saus E."/>
            <person name="Hansen A.P."/>
            <person name="Lass-Florl C."/>
            <person name="Gabaldon T."/>
        </authorList>
    </citation>
    <scope>NUCLEOTIDE SEQUENCE</scope>
    <source>
        <strain evidence="7">CBS 4856</strain>
    </source>
</reference>
<feature type="domain" description="FAD-binding" evidence="6">
    <location>
        <begin position="9"/>
        <end position="362"/>
    </location>
</feature>
<evidence type="ECO:0000313" key="7">
    <source>
        <dbReference type="EMBL" id="KAA8904624.1"/>
    </source>
</evidence>
<keyword evidence="8" id="KW-1185">Reference proteome</keyword>
<dbReference type="SUPFAM" id="SSF54373">
    <property type="entry name" value="FAD-linked reductases, C-terminal domain"/>
    <property type="match status" value="1"/>
</dbReference>
<keyword evidence="4" id="KW-0560">Oxidoreductase</keyword>
<dbReference type="GO" id="GO:0004497">
    <property type="term" value="F:monooxygenase activity"/>
    <property type="evidence" value="ECO:0007669"/>
    <property type="project" value="UniProtKB-KW"/>
</dbReference>
<dbReference type="PANTHER" id="PTHR13789">
    <property type="entry name" value="MONOOXYGENASE"/>
    <property type="match status" value="1"/>
</dbReference>
<keyword evidence="3" id="KW-0274">FAD</keyword>
<dbReference type="Pfam" id="PF01494">
    <property type="entry name" value="FAD_binding_3"/>
    <property type="match status" value="1"/>
</dbReference>
<dbReference type="OrthoDB" id="9993796at2759"/>
<dbReference type="Gene3D" id="3.50.50.60">
    <property type="entry name" value="FAD/NAD(P)-binding domain"/>
    <property type="match status" value="1"/>
</dbReference>
<dbReference type="InterPro" id="IPR002938">
    <property type="entry name" value="FAD-bd"/>
</dbReference>
<gene>
    <name evidence="7" type="ORF">TRICI_005430</name>
</gene>
<organism evidence="7 8">
    <name type="scientific">Trichomonascus ciferrii</name>
    <dbReference type="NCBI Taxonomy" id="44093"/>
    <lineage>
        <taxon>Eukaryota</taxon>
        <taxon>Fungi</taxon>
        <taxon>Dikarya</taxon>
        <taxon>Ascomycota</taxon>
        <taxon>Saccharomycotina</taxon>
        <taxon>Dipodascomycetes</taxon>
        <taxon>Dipodascales</taxon>
        <taxon>Trichomonascaceae</taxon>
        <taxon>Trichomonascus</taxon>
        <taxon>Trichomonascus ciferrii complex</taxon>
    </lineage>
</organism>
<evidence type="ECO:0000256" key="2">
    <source>
        <dbReference type="ARBA" id="ARBA00022630"/>
    </source>
</evidence>
<evidence type="ECO:0000259" key="6">
    <source>
        <dbReference type="Pfam" id="PF01494"/>
    </source>
</evidence>
<evidence type="ECO:0000256" key="1">
    <source>
        <dbReference type="ARBA" id="ARBA00007992"/>
    </source>
</evidence>
<dbReference type="SUPFAM" id="SSF51905">
    <property type="entry name" value="FAD/NAD(P)-binding domain"/>
    <property type="match status" value="1"/>
</dbReference>
<comment type="similarity">
    <text evidence="1">Belongs to the paxM FAD-dependent monooxygenase family.</text>
</comment>
<dbReference type="GO" id="GO:0071949">
    <property type="term" value="F:FAD binding"/>
    <property type="evidence" value="ECO:0007669"/>
    <property type="project" value="InterPro"/>
</dbReference>
<evidence type="ECO:0000313" key="8">
    <source>
        <dbReference type="Proteomes" id="UP000761534"/>
    </source>
</evidence>
<dbReference type="PANTHER" id="PTHR13789:SF172">
    <property type="entry name" value="HYDROXYLASE, PUTATIVE (AFU_ORTHOLOGUE AFUA_1G12410)-RELATED"/>
    <property type="match status" value="1"/>
</dbReference>
<dbReference type="AlphaFoldDB" id="A0A642UZ62"/>
<dbReference type="InterPro" id="IPR036188">
    <property type="entry name" value="FAD/NAD-bd_sf"/>
</dbReference>
<name>A0A642UZ62_9ASCO</name>
<sequence length="408" mass="45731">MTRDWKPLDIAIIGAGLGGLSAAIALRRDGHKVRIYERYDFANEVGASLSCAANGSRHLVEWGVDVAATKPVILKDLIRHDWKTGEVEGVYPLGDYKEKFGVPYYNFHRIDLHTELKKTAIGTTIPGEPCELHLNHKAVDVDTEAGEVTFENGVKIKADMIIAADGIRSQMRQLIGVVPQFDTSTSCCYRCLINRSDVLAGGYPDFSKNEAIEFWGGRGIDKIVMSPCSNGEVLSCYCFYPASYNNLREDGWNNEATVQQLLDTFPELDPTIRELFKKSYDIKQWRLYVHQQYPYWTKGKVALMSDAAHPMLPDQSQGACMAIEDAAALGYIFSNKFTFTPEEGMKIYEQVRKDRATKVQRASAKARENLDERIGWSSSYDRPGKLTIEEVCGYDLKGHIEQIASTAV</sequence>
<dbReference type="VEuPathDB" id="FungiDB:TRICI_005430"/>
<evidence type="ECO:0000256" key="3">
    <source>
        <dbReference type="ARBA" id="ARBA00022827"/>
    </source>
</evidence>
<evidence type="ECO:0000256" key="5">
    <source>
        <dbReference type="ARBA" id="ARBA00023033"/>
    </source>
</evidence>
<dbReference type="InterPro" id="IPR050493">
    <property type="entry name" value="FAD-dep_Monooxygenase_BioMet"/>
</dbReference>
<dbReference type="PRINTS" id="PR00420">
    <property type="entry name" value="RNGMNOXGNASE"/>
</dbReference>
<accession>A0A642UZ62</accession>
<dbReference type="EMBL" id="SWFS01000427">
    <property type="protein sequence ID" value="KAA8904624.1"/>
    <property type="molecule type" value="Genomic_DNA"/>
</dbReference>